<evidence type="ECO:0000256" key="1">
    <source>
        <dbReference type="SAM" id="Phobius"/>
    </source>
</evidence>
<reference evidence="3" key="2">
    <citation type="submission" date="2020-09" db="EMBL/GenBank/DDBJ databases">
        <authorList>
            <person name="Sun Q."/>
            <person name="Zhou Y."/>
        </authorList>
    </citation>
    <scope>NUCLEOTIDE SEQUENCE</scope>
    <source>
        <strain evidence="3">CGMCC 1.12924</strain>
    </source>
</reference>
<reference evidence="3" key="1">
    <citation type="journal article" date="2014" name="Int. J. Syst. Evol. Microbiol.">
        <title>Complete genome sequence of Corynebacterium casei LMG S-19264T (=DSM 44701T), isolated from a smear-ripened cheese.</title>
        <authorList>
            <consortium name="US DOE Joint Genome Institute (JGI-PGF)"/>
            <person name="Walter F."/>
            <person name="Albersmeier A."/>
            <person name="Kalinowski J."/>
            <person name="Ruckert C."/>
        </authorList>
    </citation>
    <scope>NUCLEOTIDE SEQUENCE</scope>
    <source>
        <strain evidence="3">CGMCC 1.12924</strain>
    </source>
</reference>
<sequence length="406" mass="47714">MGKPQKLLFTVLLILLGFLVYLEATKPLPVSWFPSYSKEDKIPLGTYILHENLKSKFSESFIEVNEPPFQFINSNPETQGTYVFINNTVIFDEEEAKELFAWTAKGNTLFLASKNYSNFLLDTLNLEINNIYLFDKFETQPLLTLVNKHLNPDKSFHINKSFTIPYFEEIDTSSQVVLGFSQAFEKEIKKESRKVNFLKIPFGEGELYLYNQPEIFTNFFLLEQENHIFTENVLSYINNESTIYWDNYYKTGKRINTSPLKVIFNNKSLKWAYYLILFGALLYILFEGKRKQRVIPVINPIKNKTLEYTQTIAGIYFDKKDNKAILNKLIRQLFDYVRVQLRLETNEADSRFIEELAIKTNTPKEEIKSLLNELRQLQNKEQITDKELISFHEKITQLKINRDGKP</sequence>
<evidence type="ECO:0000313" key="4">
    <source>
        <dbReference type="Proteomes" id="UP000652231"/>
    </source>
</evidence>
<dbReference type="AlphaFoldDB" id="A0A8J2VBB8"/>
<keyword evidence="1" id="KW-1133">Transmembrane helix</keyword>
<feature type="domain" description="DUF4350" evidence="2">
    <location>
        <begin position="40"/>
        <end position="234"/>
    </location>
</feature>
<accession>A0A8J2VBB8</accession>
<evidence type="ECO:0000313" key="3">
    <source>
        <dbReference type="EMBL" id="GGD98477.1"/>
    </source>
</evidence>
<gene>
    <name evidence="3" type="ORF">GCM10011312_22480</name>
</gene>
<name>A0A8J2VBB8_9FLAO</name>
<evidence type="ECO:0000259" key="2">
    <source>
        <dbReference type="Pfam" id="PF14258"/>
    </source>
</evidence>
<dbReference type="InterPro" id="IPR025646">
    <property type="entry name" value="DUF4350"/>
</dbReference>
<proteinExistence type="predicted"/>
<organism evidence="3 4">
    <name type="scientific">Planktosalinus lacus</name>
    <dbReference type="NCBI Taxonomy" id="1526573"/>
    <lineage>
        <taxon>Bacteria</taxon>
        <taxon>Pseudomonadati</taxon>
        <taxon>Bacteroidota</taxon>
        <taxon>Flavobacteriia</taxon>
        <taxon>Flavobacteriales</taxon>
        <taxon>Flavobacteriaceae</taxon>
        <taxon>Planktosalinus</taxon>
    </lineage>
</organism>
<keyword evidence="1" id="KW-0812">Transmembrane</keyword>
<comment type="caution">
    <text evidence="3">The sequence shown here is derived from an EMBL/GenBank/DDBJ whole genome shotgun (WGS) entry which is preliminary data.</text>
</comment>
<keyword evidence="1" id="KW-0472">Membrane</keyword>
<dbReference type="EMBL" id="BMGK01000009">
    <property type="protein sequence ID" value="GGD98477.1"/>
    <property type="molecule type" value="Genomic_DNA"/>
</dbReference>
<dbReference type="RefSeq" id="WP_188442580.1">
    <property type="nucleotide sequence ID" value="NZ_BMGK01000009.1"/>
</dbReference>
<keyword evidence="4" id="KW-1185">Reference proteome</keyword>
<protein>
    <recommendedName>
        <fullName evidence="2">DUF4350 domain-containing protein</fullName>
    </recommendedName>
</protein>
<feature type="transmembrane region" description="Helical" evidence="1">
    <location>
        <begin position="271"/>
        <end position="286"/>
    </location>
</feature>
<dbReference type="Pfam" id="PF14258">
    <property type="entry name" value="DUF4350"/>
    <property type="match status" value="1"/>
</dbReference>
<dbReference type="Proteomes" id="UP000652231">
    <property type="component" value="Unassembled WGS sequence"/>
</dbReference>